<dbReference type="OrthoDB" id="5181666at2"/>
<dbReference type="PANTHER" id="PTHR30015:SF6">
    <property type="entry name" value="SLL1429 PROTEIN"/>
    <property type="match status" value="1"/>
</dbReference>
<dbReference type="STRING" id="457427.SSOG_06214"/>
<dbReference type="Proteomes" id="UP000003963">
    <property type="component" value="Unassembled WGS sequence"/>
</dbReference>
<dbReference type="InterPro" id="IPR007560">
    <property type="entry name" value="Restrct_endonuc_IV_Mrr"/>
</dbReference>
<evidence type="ECO:0000256" key="1">
    <source>
        <dbReference type="SAM" id="Phobius"/>
    </source>
</evidence>
<keyword evidence="1" id="KW-1133">Transmembrane helix</keyword>
<feature type="domain" description="Restriction endonuclease type IV Mrr" evidence="2">
    <location>
        <begin position="63"/>
        <end position="172"/>
    </location>
</feature>
<dbReference type="AlphaFoldDB" id="D9WW44"/>
<accession>D9WW44</accession>
<reference evidence="3 4" key="1">
    <citation type="submission" date="2009-02" db="EMBL/GenBank/DDBJ databases">
        <title>Annotation of Streptomyces hygroscopicus strain ATCC 53653.</title>
        <authorList>
            <consortium name="The Broad Institute Genome Sequencing Platform"/>
            <consortium name="Broad Institute Microbial Sequencing Center"/>
            <person name="Fischbach M."/>
            <person name="Godfrey P."/>
            <person name="Ward D."/>
            <person name="Young S."/>
            <person name="Zeng Q."/>
            <person name="Koehrsen M."/>
            <person name="Alvarado L."/>
            <person name="Berlin A.M."/>
            <person name="Bochicchio J."/>
            <person name="Borenstein D."/>
            <person name="Chapman S.B."/>
            <person name="Chen Z."/>
            <person name="Engels R."/>
            <person name="Freedman E."/>
            <person name="Gellesch M."/>
            <person name="Goldberg J."/>
            <person name="Griggs A."/>
            <person name="Gujja S."/>
            <person name="Heilman E.R."/>
            <person name="Heiman D.I."/>
            <person name="Hepburn T.A."/>
            <person name="Howarth C."/>
            <person name="Jen D."/>
            <person name="Larson L."/>
            <person name="Lewis B."/>
            <person name="Mehta T."/>
            <person name="Park D."/>
            <person name="Pearson M."/>
            <person name="Richards J."/>
            <person name="Roberts A."/>
            <person name="Saif S."/>
            <person name="Shea T.D."/>
            <person name="Shenoy N."/>
            <person name="Sisk P."/>
            <person name="Stolte C."/>
            <person name="Sykes S.N."/>
            <person name="Thomson T."/>
            <person name="Walk T."/>
            <person name="White J."/>
            <person name="Yandava C."/>
            <person name="Straight P."/>
            <person name="Clardy J."/>
            <person name="Hung D."/>
            <person name="Kolter R."/>
            <person name="Mekalanos J."/>
            <person name="Walker S."/>
            <person name="Walsh C.T."/>
            <person name="Wieland-Brown L.C."/>
            <person name="Haas B."/>
            <person name="Nusbaum C."/>
            <person name="Birren B."/>
        </authorList>
    </citation>
    <scope>NUCLEOTIDE SEQUENCE [LARGE SCALE GENOMIC DNA]</scope>
    <source>
        <strain evidence="3 4">ATCC 53653</strain>
    </source>
</reference>
<name>D9WW44_9ACTN</name>
<evidence type="ECO:0000313" key="4">
    <source>
        <dbReference type="Proteomes" id="UP000003963"/>
    </source>
</evidence>
<proteinExistence type="predicted"/>
<protein>
    <submittedName>
        <fullName evidence="3">Putative membrane protein</fullName>
    </submittedName>
</protein>
<feature type="transmembrane region" description="Helical" evidence="1">
    <location>
        <begin position="12"/>
        <end position="32"/>
    </location>
</feature>
<dbReference type="EMBL" id="GG657754">
    <property type="protein sequence ID" value="EFL26500.1"/>
    <property type="molecule type" value="Genomic_DNA"/>
</dbReference>
<dbReference type="SUPFAM" id="SSF52980">
    <property type="entry name" value="Restriction endonuclease-like"/>
    <property type="match status" value="1"/>
</dbReference>
<dbReference type="GO" id="GO:0015666">
    <property type="term" value="F:restriction endodeoxyribonuclease activity"/>
    <property type="evidence" value="ECO:0007669"/>
    <property type="project" value="TreeGrafter"/>
</dbReference>
<gene>
    <name evidence="3" type="ORF">SSOG_06214</name>
</gene>
<dbReference type="Gene3D" id="3.40.1350.10">
    <property type="match status" value="1"/>
</dbReference>
<keyword evidence="4" id="KW-1185">Reference proteome</keyword>
<keyword evidence="1" id="KW-0812">Transmembrane</keyword>
<dbReference type="PANTHER" id="PTHR30015">
    <property type="entry name" value="MRR RESTRICTION SYSTEM PROTEIN"/>
    <property type="match status" value="1"/>
</dbReference>
<dbReference type="InterPro" id="IPR011856">
    <property type="entry name" value="tRNA_endonuc-like_dom_sf"/>
</dbReference>
<organism evidence="3 4">
    <name type="scientific">Streptomyces himastatinicus ATCC 53653</name>
    <dbReference type="NCBI Taxonomy" id="457427"/>
    <lineage>
        <taxon>Bacteria</taxon>
        <taxon>Bacillati</taxon>
        <taxon>Actinomycetota</taxon>
        <taxon>Actinomycetes</taxon>
        <taxon>Kitasatosporales</taxon>
        <taxon>Streptomycetaceae</taxon>
        <taxon>Streptomyces</taxon>
        <taxon>Streptomyces violaceusniger group</taxon>
    </lineage>
</organism>
<dbReference type="InterPro" id="IPR011335">
    <property type="entry name" value="Restrct_endonuc-II-like"/>
</dbReference>
<dbReference type="HOGENOM" id="CLU_072803_2_0_11"/>
<dbReference type="GO" id="GO:0003677">
    <property type="term" value="F:DNA binding"/>
    <property type="evidence" value="ECO:0007669"/>
    <property type="project" value="InterPro"/>
</dbReference>
<evidence type="ECO:0000313" key="3">
    <source>
        <dbReference type="EMBL" id="EFL26500.1"/>
    </source>
</evidence>
<dbReference type="Pfam" id="PF04471">
    <property type="entry name" value="Mrr_cat"/>
    <property type="match status" value="1"/>
</dbReference>
<dbReference type="InterPro" id="IPR052906">
    <property type="entry name" value="Type_IV_Methyl-Rstrct_Enzyme"/>
</dbReference>
<sequence>MLLILALTWDAVWPYVLGAALVALLGGTVWWLRTTHRTTVAGHRAWQAEEEDKARERSMAEVDAMTWQRFELYIAELCRRDGCTQVVVSGKSGDLGADVTGLMPDGRRLVIQCKHYAAHRTVSSGDMQKFLGTAKAEHGADVAAFVTTADFTRAARALAVKHGLLALHRNLLGAWVRGATLESMIPLNGAGSGPPRGRRARGA</sequence>
<dbReference type="GO" id="GO:0009307">
    <property type="term" value="P:DNA restriction-modification system"/>
    <property type="evidence" value="ECO:0007669"/>
    <property type="project" value="InterPro"/>
</dbReference>
<evidence type="ECO:0000259" key="2">
    <source>
        <dbReference type="Pfam" id="PF04471"/>
    </source>
</evidence>
<keyword evidence="1" id="KW-0472">Membrane</keyword>